<dbReference type="AlphaFoldDB" id="A0A1H3XET9"/>
<dbReference type="STRING" id="551991.SAMN05192529_105129"/>
<name>A0A1H3XET9_9BACT</name>
<dbReference type="RefSeq" id="WP_091395198.1">
    <property type="nucleotide sequence ID" value="NZ_FNQY01000005.1"/>
</dbReference>
<evidence type="ECO:0000259" key="2">
    <source>
        <dbReference type="Pfam" id="PF18942"/>
    </source>
</evidence>
<dbReference type="InterPro" id="IPR043744">
    <property type="entry name" value="DUF5689"/>
</dbReference>
<evidence type="ECO:0000256" key="1">
    <source>
        <dbReference type="SAM" id="SignalP"/>
    </source>
</evidence>
<dbReference type="OrthoDB" id="1111074at2"/>
<evidence type="ECO:0000313" key="3">
    <source>
        <dbReference type="EMBL" id="SDZ97935.1"/>
    </source>
</evidence>
<keyword evidence="4" id="KW-1185">Reference proteome</keyword>
<protein>
    <recommendedName>
        <fullName evidence="2">DUF5689 domain-containing protein</fullName>
    </recommendedName>
</protein>
<organism evidence="3 4">
    <name type="scientific">Arachidicoccus rhizosphaerae</name>
    <dbReference type="NCBI Taxonomy" id="551991"/>
    <lineage>
        <taxon>Bacteria</taxon>
        <taxon>Pseudomonadati</taxon>
        <taxon>Bacteroidota</taxon>
        <taxon>Chitinophagia</taxon>
        <taxon>Chitinophagales</taxon>
        <taxon>Chitinophagaceae</taxon>
        <taxon>Arachidicoccus</taxon>
    </lineage>
</organism>
<keyword evidence="1" id="KW-0732">Signal</keyword>
<dbReference type="Proteomes" id="UP000199041">
    <property type="component" value="Unassembled WGS sequence"/>
</dbReference>
<reference evidence="3 4" key="1">
    <citation type="submission" date="2016-10" db="EMBL/GenBank/DDBJ databases">
        <authorList>
            <person name="de Groot N.N."/>
        </authorList>
    </citation>
    <scope>NUCLEOTIDE SEQUENCE [LARGE SCALE GENOMIC DNA]</scope>
    <source>
        <strain evidence="3 4">Vu-144</strain>
    </source>
</reference>
<gene>
    <name evidence="3" type="ORF">SAMN05192529_105129</name>
</gene>
<accession>A0A1H3XET9</accession>
<feature type="chain" id="PRO_5011667957" description="DUF5689 domain-containing protein" evidence="1">
    <location>
        <begin position="23"/>
        <end position="505"/>
    </location>
</feature>
<dbReference type="PROSITE" id="PS51257">
    <property type="entry name" value="PROKAR_LIPOPROTEIN"/>
    <property type="match status" value="1"/>
</dbReference>
<dbReference type="Pfam" id="PF18942">
    <property type="entry name" value="DUF5689"/>
    <property type="match status" value="1"/>
</dbReference>
<sequence>MRFYKLLSLLTLLICLIGSCKKDSYPGATPSPYISIFDIRDLYKQSPVKLTKENMYGATALTGMVSSDQSGGNLPSGIITVQDSRRLSKLRGIAIDLGSAATGYQPGDSLIISIEGGTLERKDGLLQITGLDAAAVQKVSTGGALPLNRATVAQIQASPGDYESVYSVIIKGGFDPLPEKGATLEGTKNLNDGFGTISLVTERSAAFAGHEAPVLANYYGIVFNQEQGDSLIPSFRLRNENDLAVLSSEITIPPVIITGFMSDVKGGDGNYEYVQFRALQDIDFSQTPFSVVVSNNANASTPTGVPSKGWATGGLRTYKINMFTGTVKSGDFFYVGGTGKTINGSGSTSMATSKWIRAYDYTVLNGEGFGDAKGGLMANSGNAFGIALFADSAVTAASVPADVIYISGGGSLYNSTSGYRITNNDFYDIKNPITLEDQPFFHQGTNTLWFSYNTADLGYFNMLGGVYNLKLGRWTTARAQNNLLLEKTSPVSLIEGEGATQIISQ</sequence>
<feature type="domain" description="DUF5689" evidence="2">
    <location>
        <begin position="33"/>
        <end position="242"/>
    </location>
</feature>
<dbReference type="EMBL" id="FNQY01000005">
    <property type="protein sequence ID" value="SDZ97935.1"/>
    <property type="molecule type" value="Genomic_DNA"/>
</dbReference>
<proteinExistence type="predicted"/>
<feature type="signal peptide" evidence="1">
    <location>
        <begin position="1"/>
        <end position="22"/>
    </location>
</feature>
<evidence type="ECO:0000313" key="4">
    <source>
        <dbReference type="Proteomes" id="UP000199041"/>
    </source>
</evidence>